<dbReference type="KEGG" id="cdeu:CNBG_1801"/>
<proteinExistence type="predicted"/>
<dbReference type="Pfam" id="PF02163">
    <property type="entry name" value="Peptidase_M50"/>
    <property type="match status" value="1"/>
</dbReference>
<evidence type="ECO:0000256" key="6">
    <source>
        <dbReference type="SAM" id="Phobius"/>
    </source>
</evidence>
<sequence>MLFSLLTVPTSILLLLTYILNEVTLSPTADFTLPLHQPTSTSTGGLLPAASIKSPWNVVWQPPFLLSLWTSALNSLPSSILTVLKFRNIQRLKKLYDYSIGACLVGVAIGAGGAGWITYRVWMDVWVELEGHVRFASGVEGEVVEGVDQEIIKRALAPIVEVPTAIDRQTGGGLKPLIPGLTVPWSHMPSLVLALVVNQLIHELGHALSASLDDIRPSKLSFNLHYFLPSMTVEFPSVQSLTANSKMRIACSGPAHNLITWFILWLLAFSGSSRIFWKTQSTSGVVVQDVDWTSPLAKHLQADDIITHLNDIPLSPTYSSPSPIDKWTSYLTSSTEDDPERGWCLATSNFLALSPTPCDSESQKGQGAIPFRSVETRGYSGEPLERCIHPHPILDIPSKACPCPDQNWVCVRPKANDILRMRVTGRKERVVLWEGARDQVLRDVNVGVQAGRFWSGGMRTLGLILRYTQIIALSLFLFNLLPLPLTDGSQLLEALTEWSPTERPMKPLAANSMQAILNTPQSRELEEAEAYELASDDEGAIGLGLKGDPSGDTRTRERPRVTRWKRFLRITVQVYMVAVCVMWVIGWGMILLLQSS</sequence>
<feature type="transmembrane region" description="Helical" evidence="6">
    <location>
        <begin position="96"/>
        <end position="119"/>
    </location>
</feature>
<dbReference type="InterPro" id="IPR008915">
    <property type="entry name" value="Peptidase_M50"/>
</dbReference>
<dbReference type="GeneID" id="88178191"/>
<evidence type="ECO:0000256" key="3">
    <source>
        <dbReference type="ARBA" id="ARBA00022989"/>
    </source>
</evidence>
<feature type="domain" description="Peptidase M50" evidence="8">
    <location>
        <begin position="191"/>
        <end position="502"/>
    </location>
</feature>
<dbReference type="OMA" id="PLWIWED"/>
<keyword evidence="4 6" id="KW-0472">Membrane</keyword>
<dbReference type="GO" id="GO:0016020">
    <property type="term" value="C:membrane"/>
    <property type="evidence" value="ECO:0007669"/>
    <property type="project" value="InterPro"/>
</dbReference>
<dbReference type="GO" id="GO:0005737">
    <property type="term" value="C:cytoplasm"/>
    <property type="evidence" value="ECO:0007669"/>
    <property type="project" value="TreeGrafter"/>
</dbReference>
<dbReference type="EMBL" id="CP025763">
    <property type="protein sequence ID" value="KGB75963.1"/>
    <property type="molecule type" value="Genomic_DNA"/>
</dbReference>
<name>A0A095EEX7_CRYD2</name>
<dbReference type="GO" id="GO:0031293">
    <property type="term" value="P:membrane protein intracellular domain proteolysis"/>
    <property type="evidence" value="ECO:0007669"/>
    <property type="project" value="TreeGrafter"/>
</dbReference>
<keyword evidence="7" id="KW-0732">Signal</keyword>
<dbReference type="RefSeq" id="XP_062881872.1">
    <property type="nucleotide sequence ID" value="XM_063025917.1"/>
</dbReference>
<dbReference type="OrthoDB" id="7694678at2759"/>
<evidence type="ECO:0000256" key="4">
    <source>
        <dbReference type="ARBA" id="ARBA00023136"/>
    </source>
</evidence>
<protein>
    <recommendedName>
        <fullName evidence="5">Endopeptidase S2P</fullName>
    </recommendedName>
</protein>
<comment type="subcellular location">
    <subcellularLocation>
        <location evidence="1">Endomembrane system</location>
        <topology evidence="1">Multi-pass membrane protein</topology>
    </subcellularLocation>
</comment>
<feature type="transmembrane region" description="Helical" evidence="6">
    <location>
        <begin position="64"/>
        <end position="84"/>
    </location>
</feature>
<keyword evidence="3 6" id="KW-1133">Transmembrane helix</keyword>
<dbReference type="HOGENOM" id="CLU_021808_0_0_1"/>
<evidence type="ECO:0000256" key="5">
    <source>
        <dbReference type="ARBA" id="ARBA00032658"/>
    </source>
</evidence>
<dbReference type="PANTHER" id="PTHR13325">
    <property type="entry name" value="PROTEASE M50 MEMBRANE-BOUND TRANSCRIPTION FACTOR SITE 2 PROTEASE"/>
    <property type="match status" value="1"/>
</dbReference>
<dbReference type="Proteomes" id="UP000029445">
    <property type="component" value="Chromosome 5"/>
</dbReference>
<feature type="chain" id="PRO_5001915403" description="Endopeptidase S2P" evidence="7">
    <location>
        <begin position="26"/>
        <end position="596"/>
    </location>
</feature>
<organism evidence="9 10">
    <name type="scientific">Cryptococcus deuterogattii (strain R265)</name>
    <name type="common">Cryptococcus gattii VGII (strain R265)</name>
    <dbReference type="NCBI Taxonomy" id="294750"/>
    <lineage>
        <taxon>Eukaryota</taxon>
        <taxon>Fungi</taxon>
        <taxon>Dikarya</taxon>
        <taxon>Basidiomycota</taxon>
        <taxon>Agaricomycotina</taxon>
        <taxon>Tremellomycetes</taxon>
        <taxon>Tremellales</taxon>
        <taxon>Cryptococcaceae</taxon>
        <taxon>Cryptococcus</taxon>
        <taxon>Cryptococcus gattii species complex</taxon>
    </lineage>
</organism>
<accession>A0A095EEX7</accession>
<dbReference type="GO" id="GO:0004222">
    <property type="term" value="F:metalloendopeptidase activity"/>
    <property type="evidence" value="ECO:0007669"/>
    <property type="project" value="InterPro"/>
</dbReference>
<feature type="signal peptide" evidence="7">
    <location>
        <begin position="1"/>
        <end position="25"/>
    </location>
</feature>
<dbReference type="InterPro" id="IPR001193">
    <property type="entry name" value="MBTPS2"/>
</dbReference>
<dbReference type="VEuPathDB" id="FungiDB:CNBG_1801"/>
<dbReference type="STRING" id="294750.A0A095EEX7"/>
<dbReference type="PANTHER" id="PTHR13325:SF3">
    <property type="entry name" value="MEMBRANE-BOUND TRANSCRIPTION FACTOR SITE-2 PROTEASE"/>
    <property type="match status" value="1"/>
</dbReference>
<dbReference type="MEROPS" id="M50.008"/>
<reference evidence="9 10" key="2">
    <citation type="journal article" date="2018" name="Proc. Natl. Acad. Sci.">
        <title>RNAi is a critical determinant of centromere evolution in closely related fungi.</title>
        <authorList>
            <person name="Yadav V."/>
            <person name="Sun S."/>
            <person name="Billmyre R.B."/>
            <person name="Thimmappa B.C."/>
            <person name="Shea T."/>
            <person name="Lintner R."/>
            <person name="Bakkeren G."/>
            <person name="Cuomo C.A."/>
            <person name="Heitman J."/>
            <person name="Sanyal K."/>
        </authorList>
    </citation>
    <scope>NUCLEOTIDE SEQUENCE [LARGE SCALE GENOMIC DNA]</scope>
    <source>
        <strain evidence="9 10">R265</strain>
    </source>
</reference>
<gene>
    <name evidence="9" type="ORF">CNBG_1801</name>
</gene>
<dbReference type="GO" id="GO:1905897">
    <property type="term" value="P:regulation of response to endoplasmic reticulum stress"/>
    <property type="evidence" value="ECO:0007669"/>
    <property type="project" value="TreeGrafter"/>
</dbReference>
<keyword evidence="2 6" id="KW-0812">Transmembrane</keyword>
<dbReference type="AlphaFoldDB" id="A0A095EEX7"/>
<evidence type="ECO:0000256" key="7">
    <source>
        <dbReference type="SAM" id="SignalP"/>
    </source>
</evidence>
<reference evidence="9 10" key="1">
    <citation type="journal article" date="2011" name="MBio">
        <title>Genome variation in Cryptococcus gattii, an emerging pathogen of immunocompetent hosts.</title>
        <authorList>
            <person name="D'Souza C.A."/>
            <person name="Kronstad J.W."/>
            <person name="Taylor G."/>
            <person name="Warren R."/>
            <person name="Yuen M."/>
            <person name="Hu G."/>
            <person name="Jung W.H."/>
            <person name="Sham A."/>
            <person name="Kidd S.E."/>
            <person name="Tangen K."/>
            <person name="Lee N."/>
            <person name="Zeilmaker T."/>
            <person name="Sawkins J."/>
            <person name="McVicker G."/>
            <person name="Shah S."/>
            <person name="Gnerre S."/>
            <person name="Griggs A."/>
            <person name="Zeng Q."/>
            <person name="Bartlett K."/>
            <person name="Li W."/>
            <person name="Wang X."/>
            <person name="Heitman J."/>
            <person name="Stajich J.E."/>
            <person name="Fraser J.A."/>
            <person name="Meyer W."/>
            <person name="Carter D."/>
            <person name="Schein J."/>
            <person name="Krzywinski M."/>
            <person name="Kwon-Chung K.J."/>
            <person name="Varma A."/>
            <person name="Wang J."/>
            <person name="Brunham R."/>
            <person name="Fyfe M."/>
            <person name="Ouellette B.F."/>
            <person name="Siddiqui A."/>
            <person name="Marra M."/>
            <person name="Jones S."/>
            <person name="Holt R."/>
            <person name="Birren B.W."/>
            <person name="Galagan J.E."/>
            <person name="Cuomo C.A."/>
        </authorList>
    </citation>
    <scope>NUCLEOTIDE SEQUENCE [LARGE SCALE GENOMIC DNA]</scope>
    <source>
        <strain evidence="9 10">R265</strain>
    </source>
</reference>
<evidence type="ECO:0000313" key="9">
    <source>
        <dbReference type="EMBL" id="KGB75963.1"/>
    </source>
</evidence>
<evidence type="ECO:0000313" key="10">
    <source>
        <dbReference type="Proteomes" id="UP000029445"/>
    </source>
</evidence>
<evidence type="ECO:0000256" key="2">
    <source>
        <dbReference type="ARBA" id="ARBA00022692"/>
    </source>
</evidence>
<keyword evidence="10" id="KW-1185">Reference proteome</keyword>
<evidence type="ECO:0000256" key="1">
    <source>
        <dbReference type="ARBA" id="ARBA00004127"/>
    </source>
</evidence>
<evidence type="ECO:0000259" key="8">
    <source>
        <dbReference type="Pfam" id="PF02163"/>
    </source>
</evidence>
<feature type="transmembrane region" description="Helical" evidence="6">
    <location>
        <begin position="572"/>
        <end position="593"/>
    </location>
</feature>
<dbReference type="GO" id="GO:0012505">
    <property type="term" value="C:endomembrane system"/>
    <property type="evidence" value="ECO:0007669"/>
    <property type="project" value="UniProtKB-SubCell"/>
</dbReference>